<name>A0ABP7DYY0_9SPHN</name>
<organism evidence="11 12">
    <name type="scientific">Sphingomonas cynarae</name>
    <dbReference type="NCBI Taxonomy" id="930197"/>
    <lineage>
        <taxon>Bacteria</taxon>
        <taxon>Pseudomonadati</taxon>
        <taxon>Pseudomonadota</taxon>
        <taxon>Alphaproteobacteria</taxon>
        <taxon>Sphingomonadales</taxon>
        <taxon>Sphingomonadaceae</taxon>
        <taxon>Sphingomonas</taxon>
    </lineage>
</organism>
<feature type="signal peptide" evidence="9">
    <location>
        <begin position="1"/>
        <end position="22"/>
    </location>
</feature>
<dbReference type="Proteomes" id="UP001500523">
    <property type="component" value="Unassembled WGS sequence"/>
</dbReference>
<keyword evidence="6" id="KW-0325">Glycoprotein</keyword>
<dbReference type="InterPro" id="IPR018954">
    <property type="entry name" value="Betagal_dom2"/>
</dbReference>
<dbReference type="Pfam" id="PF13363">
    <property type="entry name" value="BetaGal_dom3"/>
    <property type="match status" value="1"/>
</dbReference>
<evidence type="ECO:0000256" key="3">
    <source>
        <dbReference type="ARBA" id="ARBA00012756"/>
    </source>
</evidence>
<proteinExistence type="inferred from homology"/>
<dbReference type="InterPro" id="IPR031330">
    <property type="entry name" value="Gly_Hdrlase_35_cat"/>
</dbReference>
<dbReference type="Pfam" id="PF10435">
    <property type="entry name" value="BetaGal_dom2"/>
    <property type="match status" value="1"/>
</dbReference>
<dbReference type="PRINTS" id="PR00742">
    <property type="entry name" value="GLHYDRLASE35"/>
</dbReference>
<evidence type="ECO:0000313" key="12">
    <source>
        <dbReference type="Proteomes" id="UP001500523"/>
    </source>
</evidence>
<keyword evidence="5" id="KW-0378">Hydrolase</keyword>
<dbReference type="SUPFAM" id="SSF51011">
    <property type="entry name" value="Glycosyl hydrolase domain"/>
    <property type="match status" value="1"/>
</dbReference>
<dbReference type="InterPro" id="IPR036833">
    <property type="entry name" value="BetaGal_dom3_sf"/>
</dbReference>
<dbReference type="SUPFAM" id="SSF51445">
    <property type="entry name" value="(Trans)glycosidases"/>
    <property type="match status" value="1"/>
</dbReference>
<comment type="catalytic activity">
    <reaction evidence="1">
        <text>Hydrolysis of terminal non-reducing beta-D-galactose residues in beta-D-galactosides.</text>
        <dbReference type="EC" id="3.2.1.23"/>
    </reaction>
</comment>
<evidence type="ECO:0000256" key="1">
    <source>
        <dbReference type="ARBA" id="ARBA00001412"/>
    </source>
</evidence>
<evidence type="ECO:0000256" key="4">
    <source>
        <dbReference type="ARBA" id="ARBA00022729"/>
    </source>
</evidence>
<dbReference type="SMART" id="SM01029">
    <property type="entry name" value="BetaGal_dom2"/>
    <property type="match status" value="1"/>
</dbReference>
<evidence type="ECO:0000256" key="5">
    <source>
        <dbReference type="ARBA" id="ARBA00022801"/>
    </source>
</evidence>
<evidence type="ECO:0000256" key="9">
    <source>
        <dbReference type="SAM" id="SignalP"/>
    </source>
</evidence>
<dbReference type="EC" id="3.2.1.23" evidence="3"/>
<dbReference type="InterPro" id="IPR025300">
    <property type="entry name" value="BetaGal_jelly_roll_dom"/>
</dbReference>
<dbReference type="Gene3D" id="2.60.390.10">
    <property type="entry name" value="Beta-galactosidase, domain 3"/>
    <property type="match status" value="1"/>
</dbReference>
<protein>
    <recommendedName>
        <fullName evidence="3">beta-galactosidase</fullName>
        <ecNumber evidence="3">3.2.1.23</ecNumber>
    </recommendedName>
</protein>
<evidence type="ECO:0000313" key="11">
    <source>
        <dbReference type="EMBL" id="GAA3709927.1"/>
    </source>
</evidence>
<keyword evidence="4 9" id="KW-0732">Signal</keyword>
<gene>
    <name evidence="11" type="ORF">GCM10022268_18850</name>
</gene>
<accession>A0ABP7DYY0</accession>
<comment type="similarity">
    <text evidence="2 8">Belongs to the glycosyl hydrolase 35 family.</text>
</comment>
<dbReference type="Pfam" id="PF13364">
    <property type="entry name" value="BetaGal_ABD2"/>
    <property type="match status" value="2"/>
</dbReference>
<dbReference type="PANTHER" id="PTHR23421">
    <property type="entry name" value="BETA-GALACTOSIDASE RELATED"/>
    <property type="match status" value="1"/>
</dbReference>
<evidence type="ECO:0000256" key="2">
    <source>
        <dbReference type="ARBA" id="ARBA00009809"/>
    </source>
</evidence>
<dbReference type="Pfam" id="PF01301">
    <property type="entry name" value="Glyco_hydro_35"/>
    <property type="match status" value="1"/>
</dbReference>
<dbReference type="Gene3D" id="3.20.20.80">
    <property type="entry name" value="Glycosidases"/>
    <property type="match status" value="1"/>
</dbReference>
<dbReference type="RefSeq" id="WP_425567155.1">
    <property type="nucleotide sequence ID" value="NZ_BAABBF010000004.1"/>
</dbReference>
<dbReference type="InterPro" id="IPR037110">
    <property type="entry name" value="Betagal_dom2_sf"/>
</dbReference>
<dbReference type="SUPFAM" id="SSF117100">
    <property type="entry name" value="Beta-galactosidase LacA, domain 3"/>
    <property type="match status" value="1"/>
</dbReference>
<evidence type="ECO:0000256" key="6">
    <source>
        <dbReference type="ARBA" id="ARBA00023180"/>
    </source>
</evidence>
<comment type="caution">
    <text evidence="11">The sequence shown here is derived from an EMBL/GenBank/DDBJ whole genome shotgun (WGS) entry which is preliminary data.</text>
</comment>
<keyword evidence="12" id="KW-1185">Reference proteome</keyword>
<dbReference type="EMBL" id="BAABBF010000004">
    <property type="protein sequence ID" value="GAA3709927.1"/>
    <property type="molecule type" value="Genomic_DNA"/>
</dbReference>
<dbReference type="InterPro" id="IPR008979">
    <property type="entry name" value="Galactose-bd-like_sf"/>
</dbReference>
<feature type="domain" description="Beta-galactosidase" evidence="10">
    <location>
        <begin position="386"/>
        <end position="564"/>
    </location>
</feature>
<evidence type="ECO:0000259" key="10">
    <source>
        <dbReference type="SMART" id="SM01029"/>
    </source>
</evidence>
<dbReference type="InterPro" id="IPR001944">
    <property type="entry name" value="Glycoside_Hdrlase_35"/>
</dbReference>
<feature type="chain" id="PRO_5047201131" description="beta-galactosidase" evidence="9">
    <location>
        <begin position="23"/>
        <end position="988"/>
    </location>
</feature>
<dbReference type="SUPFAM" id="SSF49785">
    <property type="entry name" value="Galactose-binding domain-like"/>
    <property type="match status" value="2"/>
</dbReference>
<dbReference type="InterPro" id="IPR017853">
    <property type="entry name" value="GH"/>
</dbReference>
<dbReference type="Gene3D" id="2.102.20.10">
    <property type="entry name" value="Beta-galactosidase, domain 2"/>
    <property type="match status" value="1"/>
</dbReference>
<dbReference type="InterPro" id="IPR025972">
    <property type="entry name" value="BetaGal_dom3"/>
</dbReference>
<reference evidence="12" key="1">
    <citation type="journal article" date="2019" name="Int. J. Syst. Evol. Microbiol.">
        <title>The Global Catalogue of Microorganisms (GCM) 10K type strain sequencing project: providing services to taxonomists for standard genome sequencing and annotation.</title>
        <authorList>
            <consortium name="The Broad Institute Genomics Platform"/>
            <consortium name="The Broad Institute Genome Sequencing Center for Infectious Disease"/>
            <person name="Wu L."/>
            <person name="Ma J."/>
        </authorList>
    </citation>
    <scope>NUCLEOTIDE SEQUENCE [LARGE SCALE GENOMIC DNA]</scope>
    <source>
        <strain evidence="12">JCM 17498</strain>
    </source>
</reference>
<evidence type="ECO:0000256" key="8">
    <source>
        <dbReference type="RuleBase" id="RU003679"/>
    </source>
</evidence>
<dbReference type="Gene3D" id="2.60.120.260">
    <property type="entry name" value="Galactose-binding domain-like"/>
    <property type="match status" value="2"/>
</dbReference>
<evidence type="ECO:0000256" key="7">
    <source>
        <dbReference type="ARBA" id="ARBA00023295"/>
    </source>
</evidence>
<sequence length="988" mass="106122">MRRLAPLLVGVAALLGATAAPAQVANPAKPRVAFDERSFIIDGKPTLIWSSEFHPFRLPSPDLWRDILQKMKASGFNAVALYFDWGYHSPKQGVYDFTGIRDMDRVLDMAKEEGLYVITRAGPYVNAELSRGGFPGWLVNQRGRARSDDPEYMAAADEWLTRINAIIARHQLNDGRGTVILHQIENELAMTTPSQGRYMQHLYDKARADGITVPIFHNDQGRNGYWVPKSSTVPLTVPGPQELYAFDGYPGATCTVHNKVTKGAPAPDWGLYGEGARGGASASPKTPGFIAEFGGGWFDYWGSNGMYPCNAIQRGVGYQRVFYGTNIANGIAAQSFYMGYGGTSWGWLPAPVVYTSYDYGSAISEARVLRDKALELKQLGQFATGVADLAKLVKASPVTVSAADVQVYHDRNPDTDARLLFVAHKPSTAGGDKIFTITADLPDGRYSFASELHGLDAKLLLAGYDLERQRLVYSTSELQTSLRRGAEDIALLYGRPSEKGETVLRFAAAPKVTVLEGDVASAWDAGKRDLKLTYAHNGLARVRIEGGKAPLTLLIGEVKEAQRFFRPDPATLVRGPNLVRHATLSGGTLALTGDTAGGEPLEVWTSADRVRWNGQSIATTRSGSGSLAARTALAGPRALTLPELTGWKSAPGSPETDPRFDDSAWAVASGGRNASTIRPPTGQPSLSMDGYGFHDGDVWYRGRFTGSPEAKTIALHYGAGGAGMLQLWLDGKLVGQHELPTGLPRPITTGVAEFALPEAASAPGEHVLSVMVRNNGHNWDLDSDEFHKEARGLISVSIAKPGGISFAVPVAWKIQGKQGGEDLPDPMRGPANNGGQYGERMGWHLPGFNDTGWTAATVPAQTPVPGTIWYRTRFDLTVPKGDDATIGVQFGDPATPRSPGPGRYRVLVFVNGWQMGQFAANVGPQRTFPVPEGILNHRGRNTLALAVTGDGAPGAALEPVKLVTLHHVRGGVSVGTVAAPTTLSTPKE</sequence>
<keyword evidence="7" id="KW-0326">Glycosidase</keyword>